<comment type="caution">
    <text evidence="2">The sequence shown here is derived from an EMBL/GenBank/DDBJ whole genome shotgun (WGS) entry which is preliminary data.</text>
</comment>
<reference evidence="3" key="1">
    <citation type="journal article" date="2019" name="Int. J. Syst. Evol. Microbiol.">
        <title>The Global Catalogue of Microorganisms (GCM) 10K type strain sequencing project: providing services to taxonomists for standard genome sequencing and annotation.</title>
        <authorList>
            <consortium name="The Broad Institute Genomics Platform"/>
            <consortium name="The Broad Institute Genome Sequencing Center for Infectious Disease"/>
            <person name="Wu L."/>
            <person name="Ma J."/>
        </authorList>
    </citation>
    <scope>NUCLEOTIDE SEQUENCE [LARGE SCALE GENOMIC DNA]</scope>
    <source>
        <strain evidence="3">CCUG 55608</strain>
    </source>
</reference>
<organism evidence="2 3">
    <name type="scientific">Larkinella insperata</name>
    <dbReference type="NCBI Taxonomy" id="332158"/>
    <lineage>
        <taxon>Bacteria</taxon>
        <taxon>Pseudomonadati</taxon>
        <taxon>Bacteroidota</taxon>
        <taxon>Cytophagia</taxon>
        <taxon>Cytophagales</taxon>
        <taxon>Spirosomataceae</taxon>
        <taxon>Larkinella</taxon>
    </lineage>
</organism>
<evidence type="ECO:0000259" key="1">
    <source>
        <dbReference type="Pfam" id="PF00535"/>
    </source>
</evidence>
<protein>
    <submittedName>
        <fullName evidence="2">Glycosyltransferase family 2 protein</fullName>
    </submittedName>
</protein>
<dbReference type="SUPFAM" id="SSF53448">
    <property type="entry name" value="Nucleotide-diphospho-sugar transferases"/>
    <property type="match status" value="1"/>
</dbReference>
<dbReference type="PANTHER" id="PTHR48090">
    <property type="entry name" value="UNDECAPRENYL-PHOSPHATE 4-DEOXY-4-FORMAMIDO-L-ARABINOSE TRANSFERASE-RELATED"/>
    <property type="match status" value="1"/>
</dbReference>
<dbReference type="PANTHER" id="PTHR48090:SF7">
    <property type="entry name" value="RFBJ PROTEIN"/>
    <property type="match status" value="1"/>
</dbReference>
<gene>
    <name evidence="2" type="ORF">ACFQ4C_14640</name>
</gene>
<proteinExistence type="predicted"/>
<feature type="domain" description="Glycosyltransferase 2-like" evidence="1">
    <location>
        <begin position="4"/>
        <end position="168"/>
    </location>
</feature>
<evidence type="ECO:0000313" key="3">
    <source>
        <dbReference type="Proteomes" id="UP001597116"/>
    </source>
</evidence>
<sequence length="253" mass="29194">MKLSVVIPAYNEQESIPETLRSLYQTLSKHGIPHEICVTNDNSKDQTAQVLEQLTYEIPTLVYYTNPGPNGFGYAVRYGLERFKGDCVAVFMADMSDDPEDLVKFYNKMLEGDYDCVFGSRWNKGGKVIDYPELKKVINRVANFIVRIMMGIRYNDTTNAFKLYKRETMEGLKPFLSPHFNLTVELPLKAIVRGYSYAVVPNSWTNRKYGESKLKIKEMGSRYFFILLYCLIEKFFSQGDFRKKTKPAAPVSR</sequence>
<dbReference type="RefSeq" id="WP_265992854.1">
    <property type="nucleotide sequence ID" value="NZ_CP110973.1"/>
</dbReference>
<dbReference type="InterPro" id="IPR050256">
    <property type="entry name" value="Glycosyltransferase_2"/>
</dbReference>
<dbReference type="InterPro" id="IPR029044">
    <property type="entry name" value="Nucleotide-diphossugar_trans"/>
</dbReference>
<dbReference type="InterPro" id="IPR001173">
    <property type="entry name" value="Glyco_trans_2-like"/>
</dbReference>
<dbReference type="Gene3D" id="3.90.550.10">
    <property type="entry name" value="Spore Coat Polysaccharide Biosynthesis Protein SpsA, Chain A"/>
    <property type="match status" value="1"/>
</dbReference>
<accession>A0ABW3QFR4</accession>
<dbReference type="Proteomes" id="UP001597116">
    <property type="component" value="Unassembled WGS sequence"/>
</dbReference>
<dbReference type="Pfam" id="PF00535">
    <property type="entry name" value="Glycos_transf_2"/>
    <property type="match status" value="1"/>
</dbReference>
<dbReference type="CDD" id="cd04179">
    <property type="entry name" value="DPM_DPG-synthase_like"/>
    <property type="match status" value="1"/>
</dbReference>
<evidence type="ECO:0000313" key="2">
    <source>
        <dbReference type="EMBL" id="MFD1142360.1"/>
    </source>
</evidence>
<name>A0ABW3QFR4_9BACT</name>
<dbReference type="EMBL" id="JBHTLP010000008">
    <property type="protein sequence ID" value="MFD1142360.1"/>
    <property type="molecule type" value="Genomic_DNA"/>
</dbReference>
<keyword evidence="3" id="KW-1185">Reference proteome</keyword>